<keyword evidence="3" id="KW-1185">Reference proteome</keyword>
<protein>
    <submittedName>
        <fullName evidence="2">Uncharacterized protein</fullName>
    </submittedName>
</protein>
<dbReference type="Proteomes" id="UP000269945">
    <property type="component" value="Unassembled WGS sequence"/>
</dbReference>
<dbReference type="EMBL" id="CYRY02004212">
    <property type="protein sequence ID" value="VCW68736.1"/>
    <property type="molecule type" value="Genomic_DNA"/>
</dbReference>
<organism evidence="2 3">
    <name type="scientific">Gulo gulo</name>
    <name type="common">Wolverine</name>
    <name type="synonym">Gluton</name>
    <dbReference type="NCBI Taxonomy" id="48420"/>
    <lineage>
        <taxon>Eukaryota</taxon>
        <taxon>Metazoa</taxon>
        <taxon>Chordata</taxon>
        <taxon>Craniata</taxon>
        <taxon>Vertebrata</taxon>
        <taxon>Euteleostomi</taxon>
        <taxon>Mammalia</taxon>
        <taxon>Eutheria</taxon>
        <taxon>Laurasiatheria</taxon>
        <taxon>Carnivora</taxon>
        <taxon>Caniformia</taxon>
        <taxon>Musteloidea</taxon>
        <taxon>Mustelidae</taxon>
        <taxon>Guloninae</taxon>
        <taxon>Gulo</taxon>
    </lineage>
</organism>
<evidence type="ECO:0000256" key="1">
    <source>
        <dbReference type="SAM" id="MobiDB-lite"/>
    </source>
</evidence>
<proteinExistence type="predicted"/>
<reference evidence="2 3" key="1">
    <citation type="submission" date="2018-10" db="EMBL/GenBank/DDBJ databases">
        <authorList>
            <person name="Ekblom R."/>
            <person name="Jareborg N."/>
        </authorList>
    </citation>
    <scope>NUCLEOTIDE SEQUENCE [LARGE SCALE GENOMIC DNA]</scope>
    <source>
        <tissue evidence="2">Muscle</tissue>
    </source>
</reference>
<accession>A0A9X9LI40</accession>
<dbReference type="AlphaFoldDB" id="A0A9X9LI40"/>
<comment type="caution">
    <text evidence="2">The sequence shown here is derived from an EMBL/GenBank/DDBJ whole genome shotgun (WGS) entry which is preliminary data.</text>
</comment>
<sequence>MGTRRGFSHQGLVKPAPPKKSGSQASHEHPGIPAGTPPSFVPQEGALYPNLPKVHYWEQRDHLGIWGQELGDRSDNKAFLADRLHPSRKWPRREGAGASGRT</sequence>
<evidence type="ECO:0000313" key="2">
    <source>
        <dbReference type="EMBL" id="VCW68736.1"/>
    </source>
</evidence>
<name>A0A9X9LI40_GULGU</name>
<gene>
    <name evidence="2" type="ORF">BN2614_LOCUS7</name>
</gene>
<feature type="region of interest" description="Disordered" evidence="1">
    <location>
        <begin position="1"/>
        <end position="45"/>
    </location>
</feature>
<evidence type="ECO:0000313" key="3">
    <source>
        <dbReference type="Proteomes" id="UP000269945"/>
    </source>
</evidence>